<dbReference type="Proteomes" id="UP000257109">
    <property type="component" value="Unassembled WGS sequence"/>
</dbReference>
<name>A0A371I7Y9_MUCPR</name>
<gene>
    <name evidence="1" type="ORF">CR513_04261</name>
</gene>
<evidence type="ECO:0008006" key="3">
    <source>
        <dbReference type="Google" id="ProtNLM"/>
    </source>
</evidence>
<sequence>NSYWKSSAAHLTMVRNLYNTNDRDDVMDPSQNPSITTFIHSGYASLEWYELPCLGEIDEHRSSDKWRFELQGLGEMQHADSFLDYKFKNAIDVWKDLKERFSQGDLIRILELQQEIYGLR</sequence>
<dbReference type="EMBL" id="QJKJ01000704">
    <property type="protein sequence ID" value="RDY11128.1"/>
    <property type="molecule type" value="Genomic_DNA"/>
</dbReference>
<reference evidence="1" key="1">
    <citation type="submission" date="2018-05" db="EMBL/GenBank/DDBJ databases">
        <title>Draft genome of Mucuna pruriens seed.</title>
        <authorList>
            <person name="Nnadi N.E."/>
            <person name="Vos R."/>
            <person name="Hasami M.H."/>
            <person name="Devisetty U.K."/>
            <person name="Aguiy J.C."/>
        </authorList>
    </citation>
    <scope>NUCLEOTIDE SEQUENCE [LARGE SCALE GENOMIC DNA]</scope>
    <source>
        <strain evidence="1">JCA_2017</strain>
    </source>
</reference>
<organism evidence="1 2">
    <name type="scientific">Mucuna pruriens</name>
    <name type="common">Velvet bean</name>
    <name type="synonym">Dolichos pruriens</name>
    <dbReference type="NCBI Taxonomy" id="157652"/>
    <lineage>
        <taxon>Eukaryota</taxon>
        <taxon>Viridiplantae</taxon>
        <taxon>Streptophyta</taxon>
        <taxon>Embryophyta</taxon>
        <taxon>Tracheophyta</taxon>
        <taxon>Spermatophyta</taxon>
        <taxon>Magnoliopsida</taxon>
        <taxon>eudicotyledons</taxon>
        <taxon>Gunneridae</taxon>
        <taxon>Pentapetalae</taxon>
        <taxon>rosids</taxon>
        <taxon>fabids</taxon>
        <taxon>Fabales</taxon>
        <taxon>Fabaceae</taxon>
        <taxon>Papilionoideae</taxon>
        <taxon>50 kb inversion clade</taxon>
        <taxon>NPAAA clade</taxon>
        <taxon>indigoferoid/millettioid clade</taxon>
        <taxon>Phaseoleae</taxon>
        <taxon>Mucuna</taxon>
    </lineage>
</organism>
<evidence type="ECO:0000313" key="1">
    <source>
        <dbReference type="EMBL" id="RDY11128.1"/>
    </source>
</evidence>
<comment type="caution">
    <text evidence="1">The sequence shown here is derived from an EMBL/GenBank/DDBJ whole genome shotgun (WGS) entry which is preliminary data.</text>
</comment>
<protein>
    <recommendedName>
        <fullName evidence="3">Retrotransposon gag domain-containing protein</fullName>
    </recommendedName>
</protein>
<accession>A0A371I7Y9</accession>
<dbReference type="AlphaFoldDB" id="A0A371I7Y9"/>
<feature type="non-terminal residue" evidence="1">
    <location>
        <position position="1"/>
    </location>
</feature>
<proteinExistence type="predicted"/>
<evidence type="ECO:0000313" key="2">
    <source>
        <dbReference type="Proteomes" id="UP000257109"/>
    </source>
</evidence>
<keyword evidence="2" id="KW-1185">Reference proteome</keyword>